<dbReference type="SUPFAM" id="SSF55166">
    <property type="entry name" value="Hedgehog/DD-peptidase"/>
    <property type="match status" value="1"/>
</dbReference>
<keyword evidence="3" id="KW-0645">Protease</keyword>
<dbReference type="GO" id="GO:0006508">
    <property type="term" value="P:proteolysis"/>
    <property type="evidence" value="ECO:0007669"/>
    <property type="project" value="InterPro"/>
</dbReference>
<dbReference type="PANTHER" id="PTHR34385">
    <property type="entry name" value="D-ALANYL-D-ALANINE CARBOXYPEPTIDASE"/>
    <property type="match status" value="1"/>
</dbReference>
<evidence type="ECO:0000259" key="2">
    <source>
        <dbReference type="Pfam" id="PF02557"/>
    </source>
</evidence>
<dbReference type="OrthoDB" id="9792074at2"/>
<dbReference type="STRING" id="1122155.SAMN02745158_00443"/>
<feature type="transmembrane region" description="Helical" evidence="1">
    <location>
        <begin position="6"/>
        <end position="23"/>
    </location>
</feature>
<accession>A0A1M4T5Z6</accession>
<dbReference type="AlphaFoldDB" id="A0A1M4T5Z6"/>
<dbReference type="InterPro" id="IPR003709">
    <property type="entry name" value="VanY-like_core_dom"/>
</dbReference>
<gene>
    <name evidence="3" type="ORF">SAMN02745158_00443</name>
</gene>
<evidence type="ECO:0000313" key="4">
    <source>
        <dbReference type="Proteomes" id="UP000184245"/>
    </source>
</evidence>
<dbReference type="CDD" id="cd14852">
    <property type="entry name" value="LD-carboxypeptidase"/>
    <property type="match status" value="1"/>
</dbReference>
<evidence type="ECO:0000313" key="3">
    <source>
        <dbReference type="EMBL" id="SHE39879.1"/>
    </source>
</evidence>
<keyword evidence="1" id="KW-0472">Membrane</keyword>
<dbReference type="Pfam" id="PF02557">
    <property type="entry name" value="VanY"/>
    <property type="match status" value="1"/>
</dbReference>
<name>A0A1M4T5Z6_9CLOT</name>
<dbReference type="InterPro" id="IPR058193">
    <property type="entry name" value="VanY/YodJ_core_dom"/>
</dbReference>
<feature type="domain" description="D-alanyl-D-alanine carboxypeptidase-like core" evidence="2">
    <location>
        <begin position="87"/>
        <end position="223"/>
    </location>
</feature>
<keyword evidence="1" id="KW-1133">Transmembrane helix</keyword>
<dbReference type="InterPro" id="IPR009045">
    <property type="entry name" value="Zn_M74/Hedgehog-like"/>
</dbReference>
<dbReference type="EMBL" id="FQVI01000001">
    <property type="protein sequence ID" value="SHE39879.1"/>
    <property type="molecule type" value="Genomic_DNA"/>
</dbReference>
<keyword evidence="4" id="KW-1185">Reference proteome</keyword>
<organism evidence="3 4">
    <name type="scientific">Lactonifactor longoviformis DSM 17459</name>
    <dbReference type="NCBI Taxonomy" id="1122155"/>
    <lineage>
        <taxon>Bacteria</taxon>
        <taxon>Bacillati</taxon>
        <taxon>Bacillota</taxon>
        <taxon>Clostridia</taxon>
        <taxon>Eubacteriales</taxon>
        <taxon>Clostridiaceae</taxon>
        <taxon>Lactonifactor</taxon>
    </lineage>
</organism>
<dbReference type="GO" id="GO:0004180">
    <property type="term" value="F:carboxypeptidase activity"/>
    <property type="evidence" value="ECO:0007669"/>
    <property type="project" value="UniProtKB-KW"/>
</dbReference>
<dbReference type="RefSeq" id="WP_084067568.1">
    <property type="nucleotide sequence ID" value="NZ_FQVI01000001.1"/>
</dbReference>
<keyword evidence="1" id="KW-0812">Transmembrane</keyword>
<reference evidence="3 4" key="1">
    <citation type="submission" date="2016-11" db="EMBL/GenBank/DDBJ databases">
        <authorList>
            <person name="Jaros S."/>
            <person name="Januszkiewicz K."/>
            <person name="Wedrychowicz H."/>
        </authorList>
    </citation>
    <scope>NUCLEOTIDE SEQUENCE [LARGE SCALE GENOMIC DNA]</scope>
    <source>
        <strain evidence="3 4">DSM 17459</strain>
    </source>
</reference>
<dbReference type="InterPro" id="IPR052179">
    <property type="entry name" value="DD-CPase-like"/>
</dbReference>
<dbReference type="Proteomes" id="UP000184245">
    <property type="component" value="Unassembled WGS sequence"/>
</dbReference>
<dbReference type="PANTHER" id="PTHR34385:SF1">
    <property type="entry name" value="PEPTIDOGLYCAN L-ALANYL-D-GLUTAMATE ENDOPEPTIDASE CWLK"/>
    <property type="match status" value="1"/>
</dbReference>
<keyword evidence="3" id="KW-0121">Carboxypeptidase</keyword>
<sequence>MRRKLYYHFSIVIIAGLCILGCSPKKSRDVATSQAEGETIQEAEVEAEGASKSEKKNDPLLLLVNKDTPLPKDYDPDLKVLNSGNKSVAEVIYNDLRDMLTAGNAQGLSFCIASGYRSAERQQEILDQDIRKLTAKGMDYDTAYQNVTRTVMPAGYSEHETGLAVDITALSNQMLDETQVDTPENRWLRENCSKYGFILRYPEGKEEITKIDYEPWHFRYVGKEAAREITEKQITLEEYLK</sequence>
<proteinExistence type="predicted"/>
<dbReference type="Gene3D" id="3.30.1380.10">
    <property type="match status" value="1"/>
</dbReference>
<keyword evidence="3" id="KW-0378">Hydrolase</keyword>
<evidence type="ECO:0000256" key="1">
    <source>
        <dbReference type="SAM" id="Phobius"/>
    </source>
</evidence>
<protein>
    <submittedName>
        <fullName evidence="3">D-alanyl-D-alanine carboxypeptidase</fullName>
    </submittedName>
</protein>